<keyword evidence="1" id="KW-0472">Membrane</keyword>
<dbReference type="RefSeq" id="WP_064392009.1">
    <property type="nucleotide sequence ID" value="NZ_CAKLOQ010000001.1"/>
</dbReference>
<dbReference type="Proteomes" id="UP001175817">
    <property type="component" value="Unassembled WGS sequence"/>
</dbReference>
<protein>
    <submittedName>
        <fullName evidence="2">Uncharacterized protein</fullName>
    </submittedName>
</protein>
<reference evidence="2" key="1">
    <citation type="journal article" date="2023" name="Nat. Commun.">
        <title>Genomic dissection of endemic carbapenem resistance reveals metallo-beta-lactamase dissemination through clonal, plasmid and integron transfer.</title>
        <authorList>
            <person name="Macesic N."/>
            <person name="Hawkey J."/>
            <person name="Vezina B."/>
            <person name="Wisniewski J.A."/>
            <person name="Cottingham H."/>
            <person name="Blakeway L.V."/>
            <person name="Harshegyi T."/>
            <person name="Pragastis K."/>
            <person name="Badoordeen G.Z."/>
            <person name="Dennison A."/>
            <person name="Spelman D.W."/>
            <person name="Jenney A.W.J."/>
            <person name="Peleg A.Y."/>
        </authorList>
    </citation>
    <scope>NUCLEOTIDE SEQUENCE</scope>
    <source>
        <strain evidence="2">CPO078</strain>
    </source>
</reference>
<evidence type="ECO:0000313" key="3">
    <source>
        <dbReference type="Proteomes" id="UP001175817"/>
    </source>
</evidence>
<name>A0AB35WHR3_9ENTR</name>
<feature type="transmembrane region" description="Helical" evidence="1">
    <location>
        <begin position="69"/>
        <end position="88"/>
    </location>
</feature>
<organism evidence="2 3">
    <name type="scientific">Klebsiella michiganensis</name>
    <dbReference type="NCBI Taxonomy" id="1134687"/>
    <lineage>
        <taxon>Bacteria</taxon>
        <taxon>Pseudomonadati</taxon>
        <taxon>Pseudomonadota</taxon>
        <taxon>Gammaproteobacteria</taxon>
        <taxon>Enterobacterales</taxon>
        <taxon>Enterobacteriaceae</taxon>
        <taxon>Klebsiella/Raoultella group</taxon>
        <taxon>Klebsiella</taxon>
    </lineage>
</organism>
<sequence length="290" mass="33355">MQFSDIIKMVQDIWSFSWPPLVICGLAYFMARFFHPAGTTSSLQKILSGMKKYGDKLESTRTILEPYGLTKLVPAISIIMLVSCMFLLNGPITSLVSNIPPYVSYNPALLATKTMSEAQQLALIRKYPMAQSVVEAYYLALRSAELESKIKPDYEELSLWNQAQDLLKFALVFATIMLIVSLKAKLPLGKQITKYLLVLVVLMFLWTISLAGLLFQKERVINEELDMVVIPLIKDASPLLTLPITEKEMDELNQVSHEMSQNWWQVYVIDEYRWEWVKKTFYPNSEPEWH</sequence>
<evidence type="ECO:0000313" key="2">
    <source>
        <dbReference type="EMBL" id="MEC6053931.1"/>
    </source>
</evidence>
<keyword evidence="1" id="KW-0812">Transmembrane</keyword>
<gene>
    <name evidence="2" type="ORF">QAB24_025910</name>
</gene>
<proteinExistence type="predicted"/>
<comment type="caution">
    <text evidence="2">The sequence shown here is derived from an EMBL/GenBank/DDBJ whole genome shotgun (WGS) entry which is preliminary data.</text>
</comment>
<accession>A0AB35WHR3</accession>
<feature type="transmembrane region" description="Helical" evidence="1">
    <location>
        <begin position="166"/>
        <end position="184"/>
    </location>
</feature>
<feature type="transmembrane region" description="Helical" evidence="1">
    <location>
        <begin position="16"/>
        <end position="35"/>
    </location>
</feature>
<evidence type="ECO:0000256" key="1">
    <source>
        <dbReference type="SAM" id="Phobius"/>
    </source>
</evidence>
<dbReference type="AlphaFoldDB" id="A0AB35WHR3"/>
<keyword evidence="1" id="KW-1133">Transmembrane helix</keyword>
<dbReference type="EMBL" id="JARTTH020000001">
    <property type="protein sequence ID" value="MEC6053931.1"/>
    <property type="molecule type" value="Genomic_DNA"/>
</dbReference>
<reference evidence="2" key="2">
    <citation type="submission" date="2024-01" db="EMBL/GenBank/DDBJ databases">
        <authorList>
            <person name="Macesic N."/>
        </authorList>
    </citation>
    <scope>NUCLEOTIDE SEQUENCE</scope>
    <source>
        <strain evidence="2">CPO078</strain>
    </source>
</reference>
<feature type="transmembrane region" description="Helical" evidence="1">
    <location>
        <begin position="196"/>
        <end position="215"/>
    </location>
</feature>